<evidence type="ECO:0000256" key="5">
    <source>
        <dbReference type="ARBA" id="ARBA00023136"/>
    </source>
</evidence>
<dbReference type="GO" id="GO:0015628">
    <property type="term" value="P:protein secretion by the type II secretion system"/>
    <property type="evidence" value="ECO:0007669"/>
    <property type="project" value="TreeGrafter"/>
</dbReference>
<comment type="subcellular location">
    <subcellularLocation>
        <location evidence="1">Membrane</location>
        <topology evidence="1">Single-pass membrane protein</topology>
    </subcellularLocation>
</comment>
<dbReference type="InterPro" id="IPR016419">
    <property type="entry name" value="Prepilin_Pept-dep_B_prd"/>
</dbReference>
<evidence type="ECO:0000313" key="7">
    <source>
        <dbReference type="Proteomes" id="UP000281391"/>
    </source>
</evidence>
<evidence type="ECO:0000256" key="4">
    <source>
        <dbReference type="ARBA" id="ARBA00022989"/>
    </source>
</evidence>
<keyword evidence="3" id="KW-0812">Transmembrane</keyword>
<name>A0A447KSD7_SEROD</name>
<dbReference type="PANTHER" id="PTHR39583:SF3">
    <property type="entry name" value="PREPILIN PEPTIDASE-DEPENDENT PROTEIN B"/>
    <property type="match status" value="1"/>
</dbReference>
<evidence type="ECO:0000256" key="1">
    <source>
        <dbReference type="ARBA" id="ARBA00004167"/>
    </source>
</evidence>
<organism evidence="6 7">
    <name type="scientific">Serratia odorifera</name>
    <dbReference type="NCBI Taxonomy" id="618"/>
    <lineage>
        <taxon>Bacteria</taxon>
        <taxon>Pseudomonadati</taxon>
        <taxon>Pseudomonadota</taxon>
        <taxon>Gammaproteobacteria</taxon>
        <taxon>Enterobacterales</taxon>
        <taxon>Yersiniaceae</taxon>
        <taxon>Serratia</taxon>
    </lineage>
</organism>
<proteinExistence type="predicted"/>
<dbReference type="PROSITE" id="PS00409">
    <property type="entry name" value="PROKAR_NTER_METHYL"/>
    <property type="match status" value="1"/>
</dbReference>
<dbReference type="AlphaFoldDB" id="A0A447KSD7"/>
<dbReference type="InterPro" id="IPR051621">
    <property type="entry name" value="T2SS_protein_J"/>
</dbReference>
<dbReference type="KEGG" id="sof:NCTC11214_02809"/>
<dbReference type="EMBL" id="LR134117">
    <property type="protein sequence ID" value="VDZ58517.1"/>
    <property type="molecule type" value="Genomic_DNA"/>
</dbReference>
<keyword evidence="5" id="KW-0472">Membrane</keyword>
<dbReference type="NCBIfam" id="NF007848">
    <property type="entry name" value="PRK10557.1"/>
    <property type="match status" value="1"/>
</dbReference>
<dbReference type="RefSeq" id="WP_039991802.1">
    <property type="nucleotide sequence ID" value="NZ_JAEKCK010000013.1"/>
</dbReference>
<protein>
    <submittedName>
        <fullName evidence="6">Type II secretory pathway, component PulJ</fullName>
    </submittedName>
</protein>
<reference evidence="6 7" key="1">
    <citation type="submission" date="2018-12" db="EMBL/GenBank/DDBJ databases">
        <authorList>
            <consortium name="Pathogen Informatics"/>
        </authorList>
    </citation>
    <scope>NUCLEOTIDE SEQUENCE [LARGE SCALE GENOMIC DNA]</scope>
    <source>
        <strain evidence="6 7">NCTC11214</strain>
    </source>
</reference>
<sequence length="191" mass="21412">MLASSQGFSLPEALLAMVFGSLVALAAAKTYPLLRQQSVTLGHYYRLELALRQLAFGIEKDLRRTGFCAGDCHGQPLLIGQHRGEANASCVIVRYDLNRNGRWERGGSEAEQFAYRLRQGALERQRGVSHCHGGGWERLLDHQQIHIDSFRIDMLPGRHRRQAVHLSLTGHATARPHIQRTLTVTVSLVLR</sequence>
<keyword evidence="4" id="KW-1133">Transmembrane helix</keyword>
<keyword evidence="2" id="KW-0488">Methylation</keyword>
<dbReference type="InterPro" id="IPR012902">
    <property type="entry name" value="N_methyl_site"/>
</dbReference>
<evidence type="ECO:0000256" key="2">
    <source>
        <dbReference type="ARBA" id="ARBA00022481"/>
    </source>
</evidence>
<evidence type="ECO:0000256" key="3">
    <source>
        <dbReference type="ARBA" id="ARBA00022692"/>
    </source>
</evidence>
<dbReference type="PIRSF" id="PIRSF004525">
    <property type="entry name" value="Pilin_peptidase-dep_B_prd"/>
    <property type="match status" value="1"/>
</dbReference>
<dbReference type="GO" id="GO:0016020">
    <property type="term" value="C:membrane"/>
    <property type="evidence" value="ECO:0007669"/>
    <property type="project" value="UniProtKB-SubCell"/>
</dbReference>
<dbReference type="PANTHER" id="PTHR39583">
    <property type="entry name" value="TYPE II SECRETION SYSTEM PROTEIN J-RELATED"/>
    <property type="match status" value="1"/>
</dbReference>
<evidence type="ECO:0000313" key="6">
    <source>
        <dbReference type="EMBL" id="VDZ58517.1"/>
    </source>
</evidence>
<gene>
    <name evidence="6" type="ORF">NCTC11214_02809</name>
</gene>
<dbReference type="Proteomes" id="UP000281391">
    <property type="component" value="Chromosome"/>
</dbReference>
<accession>A0A447KSD7</accession>